<dbReference type="InterPro" id="IPR011009">
    <property type="entry name" value="Kinase-like_dom_sf"/>
</dbReference>
<dbReference type="AlphaFoldDB" id="A0A3A4KB21"/>
<comment type="caution">
    <text evidence="2">The sequence shown here is derived from an EMBL/GenBank/DDBJ whole genome shotgun (WGS) entry which is preliminary data.</text>
</comment>
<proteinExistence type="predicted"/>
<gene>
    <name evidence="2" type="ORF">D5S18_31810</name>
</gene>
<dbReference type="OrthoDB" id="9797603at2"/>
<name>A0A3A4KB21_9NOCA</name>
<dbReference type="SUPFAM" id="SSF56112">
    <property type="entry name" value="Protein kinase-like (PK-like)"/>
    <property type="match status" value="1"/>
</dbReference>
<dbReference type="InterPro" id="IPR051678">
    <property type="entry name" value="AGP_Transferase"/>
</dbReference>
<organism evidence="2 3">
    <name type="scientific">Nocardia panacis</name>
    <dbReference type="NCBI Taxonomy" id="2340916"/>
    <lineage>
        <taxon>Bacteria</taxon>
        <taxon>Bacillati</taxon>
        <taxon>Actinomycetota</taxon>
        <taxon>Actinomycetes</taxon>
        <taxon>Mycobacteriales</taxon>
        <taxon>Nocardiaceae</taxon>
        <taxon>Nocardia</taxon>
    </lineage>
</organism>
<dbReference type="GO" id="GO:0016740">
    <property type="term" value="F:transferase activity"/>
    <property type="evidence" value="ECO:0007669"/>
    <property type="project" value="UniProtKB-KW"/>
</dbReference>
<keyword evidence="2" id="KW-0808">Transferase</keyword>
<dbReference type="PANTHER" id="PTHR21310:SF15">
    <property type="entry name" value="AMINOGLYCOSIDE PHOSPHOTRANSFERASE DOMAIN-CONTAINING PROTEIN"/>
    <property type="match status" value="1"/>
</dbReference>
<evidence type="ECO:0000313" key="3">
    <source>
        <dbReference type="Proteomes" id="UP000266677"/>
    </source>
</evidence>
<dbReference type="EMBL" id="QZFU01000045">
    <property type="protein sequence ID" value="RJO69356.1"/>
    <property type="molecule type" value="Genomic_DNA"/>
</dbReference>
<evidence type="ECO:0000313" key="2">
    <source>
        <dbReference type="EMBL" id="RJO69356.1"/>
    </source>
</evidence>
<sequence length="315" mass="34130">MSELTSDAVYAPRRNDIRLWGPYARRAIEAAGLGTPARLTMPGPSTNPVVLADTGAVVKFFTPYWCGPESFLAESAAYEVLAGRGLPVPRILARGELRPDESDWHWPYLVLSAVSGRPWREALSAADRRGAARLAASAGELLAGLCAVPLPEAGVLASTAPGFADLLRERRASTVADHRAWGQLSAPLLDRIEEFLPRIDDLIGNAAPVFVHGDLSGDNLFAAGDTITGLIDFNDVYAGDLRYTLVQLHLNAFRADRELLAAALNAADIEVTAEFPRQMLAFTFLHDFEVLEDLPIDVSDITEIDRLAETLWAVG</sequence>
<dbReference type="Gene3D" id="3.90.1200.10">
    <property type="match status" value="1"/>
</dbReference>
<dbReference type="InterPro" id="IPR002575">
    <property type="entry name" value="Aminoglycoside_PTrfase"/>
</dbReference>
<dbReference type="PANTHER" id="PTHR21310">
    <property type="entry name" value="AMINOGLYCOSIDE PHOSPHOTRANSFERASE-RELATED-RELATED"/>
    <property type="match status" value="1"/>
</dbReference>
<dbReference type="PIRSF" id="PIRSF000707">
    <property type="entry name" value="Hygromycin-B_kinase"/>
    <property type="match status" value="1"/>
</dbReference>
<dbReference type="Pfam" id="PF01636">
    <property type="entry name" value="APH"/>
    <property type="match status" value="1"/>
</dbReference>
<dbReference type="Proteomes" id="UP000266677">
    <property type="component" value="Unassembled WGS sequence"/>
</dbReference>
<accession>A0A3A4KB21</accession>
<protein>
    <submittedName>
        <fullName evidence="2">Aminoglycoside phosphotransferase family protein</fullName>
    </submittedName>
</protein>
<reference evidence="2 3" key="1">
    <citation type="submission" date="2018-09" db="EMBL/GenBank/DDBJ databases">
        <title>YIM PH21274 draft genome.</title>
        <authorList>
            <person name="Miao C."/>
        </authorList>
    </citation>
    <scope>NUCLEOTIDE SEQUENCE [LARGE SCALE GENOMIC DNA]</scope>
    <source>
        <strain evidence="2 3">YIM PH 21724</strain>
    </source>
</reference>
<evidence type="ECO:0000259" key="1">
    <source>
        <dbReference type="Pfam" id="PF01636"/>
    </source>
</evidence>
<feature type="domain" description="Aminoglycoside phosphotransferase" evidence="1">
    <location>
        <begin position="46"/>
        <end position="269"/>
    </location>
</feature>
<dbReference type="InterPro" id="IPR016259">
    <property type="entry name" value="Hygromycin-B_Kinase"/>
</dbReference>
<keyword evidence="3" id="KW-1185">Reference proteome</keyword>